<protein>
    <submittedName>
        <fullName evidence="1">Uncharacterized protein</fullName>
    </submittedName>
</protein>
<dbReference type="VEuPathDB" id="MicrosporidiaDB:AAJ76_8300012350"/>
<accession>A0A0F9WMP1</accession>
<reference evidence="1 2" key="1">
    <citation type="journal article" date="2015" name="Environ. Microbiol.">
        <title>Genome analyses suggest the presence of polyploidy and recent human-driven expansions in eight global populations of the honeybee pathogen Nosema ceranae.</title>
        <authorList>
            <person name="Pelin A."/>
            <person name="Selman M."/>
            <person name="Aris-Brosou S."/>
            <person name="Farinelli L."/>
            <person name="Corradi N."/>
        </authorList>
    </citation>
    <scope>NUCLEOTIDE SEQUENCE [LARGE SCALE GENOMIC DNA]</scope>
    <source>
        <strain evidence="1 2">PA08 1199</strain>
    </source>
</reference>
<dbReference type="RefSeq" id="XP_024330065.1">
    <property type="nucleotide sequence ID" value="XM_024476526.1"/>
</dbReference>
<proteinExistence type="predicted"/>
<evidence type="ECO:0000313" key="1">
    <source>
        <dbReference type="EMBL" id="KKO74323.1"/>
    </source>
</evidence>
<dbReference type="Proteomes" id="UP000034350">
    <property type="component" value="Unassembled WGS sequence"/>
</dbReference>
<name>A0A0F9WMP1_9MICR</name>
<dbReference type="GeneID" id="36321480"/>
<keyword evidence="2" id="KW-1185">Reference proteome</keyword>
<comment type="caution">
    <text evidence="1">The sequence shown here is derived from an EMBL/GenBank/DDBJ whole genome shotgun (WGS) entry which is preliminary data.</text>
</comment>
<organism evidence="1 2">
    <name type="scientific">Vairimorpha ceranae</name>
    <dbReference type="NCBI Taxonomy" id="40302"/>
    <lineage>
        <taxon>Eukaryota</taxon>
        <taxon>Fungi</taxon>
        <taxon>Fungi incertae sedis</taxon>
        <taxon>Microsporidia</taxon>
        <taxon>Nosematidae</taxon>
        <taxon>Vairimorpha</taxon>
    </lineage>
</organism>
<evidence type="ECO:0000313" key="2">
    <source>
        <dbReference type="Proteomes" id="UP000034350"/>
    </source>
</evidence>
<dbReference type="EMBL" id="JPQZ01000083">
    <property type="protein sequence ID" value="KKO74323.1"/>
    <property type="molecule type" value="Genomic_DNA"/>
</dbReference>
<gene>
    <name evidence="1" type="ORF">AAJ76_8300012350</name>
</gene>
<sequence>MNITIEHETFQYLDVLKNFLMSNNIISSTISCLTLSDQAYTIVHI</sequence>
<dbReference type="AlphaFoldDB" id="A0A0F9WMP1"/>